<dbReference type="Gene3D" id="2.60.40.10">
    <property type="entry name" value="Immunoglobulins"/>
    <property type="match status" value="1"/>
</dbReference>
<dbReference type="InterPro" id="IPR051036">
    <property type="entry name" value="SIGLEC"/>
</dbReference>
<dbReference type="Ensembl" id="ENSCCRT00020041523.1">
    <property type="protein sequence ID" value="ENSCCRP00020038031.1"/>
    <property type="gene ID" value="ENSCCRG00020016980.1"/>
</dbReference>
<evidence type="ECO:0000256" key="4">
    <source>
        <dbReference type="ARBA" id="ARBA00023136"/>
    </source>
</evidence>
<keyword evidence="6" id="KW-0732">Signal</keyword>
<organism evidence="8 9">
    <name type="scientific">Cyprinus carpio</name>
    <name type="common">Common carp</name>
    <dbReference type="NCBI Taxonomy" id="7962"/>
    <lineage>
        <taxon>Eukaryota</taxon>
        <taxon>Metazoa</taxon>
        <taxon>Chordata</taxon>
        <taxon>Craniata</taxon>
        <taxon>Vertebrata</taxon>
        <taxon>Euteleostomi</taxon>
        <taxon>Actinopterygii</taxon>
        <taxon>Neopterygii</taxon>
        <taxon>Teleostei</taxon>
        <taxon>Ostariophysi</taxon>
        <taxon>Cypriniformes</taxon>
        <taxon>Cyprinidae</taxon>
        <taxon>Cyprininae</taxon>
        <taxon>Cyprinus</taxon>
    </lineage>
</organism>
<feature type="compositionally biased region" description="Low complexity" evidence="5">
    <location>
        <begin position="112"/>
        <end position="123"/>
    </location>
</feature>
<dbReference type="SUPFAM" id="SSF48726">
    <property type="entry name" value="Immunoglobulin"/>
    <property type="match status" value="1"/>
</dbReference>
<feature type="chain" id="PRO_5033991604" description="Ig-like domain-containing protein" evidence="6">
    <location>
        <begin position="16"/>
        <end position="135"/>
    </location>
</feature>
<feature type="domain" description="Ig-like" evidence="7">
    <location>
        <begin position="8"/>
        <end position="93"/>
    </location>
</feature>
<dbReference type="PANTHER" id="PTHR12035:SF128">
    <property type="entry name" value="BRANCHED CHAIN KETO ACID DEHYDROGENASE E1 SUBUNIT BETA,-LIKE-RELATED"/>
    <property type="match status" value="1"/>
</dbReference>
<evidence type="ECO:0000256" key="3">
    <source>
        <dbReference type="ARBA" id="ARBA00022989"/>
    </source>
</evidence>
<dbReference type="PROSITE" id="PS50835">
    <property type="entry name" value="IG_LIKE"/>
    <property type="match status" value="1"/>
</dbReference>
<evidence type="ECO:0000313" key="9">
    <source>
        <dbReference type="Proteomes" id="UP000694701"/>
    </source>
</evidence>
<feature type="region of interest" description="Disordered" evidence="5">
    <location>
        <begin position="103"/>
        <end position="135"/>
    </location>
</feature>
<name>A0A8C2E9F1_CYPCA</name>
<dbReference type="InterPro" id="IPR036179">
    <property type="entry name" value="Ig-like_dom_sf"/>
</dbReference>
<evidence type="ECO:0000256" key="1">
    <source>
        <dbReference type="ARBA" id="ARBA00004167"/>
    </source>
</evidence>
<protein>
    <recommendedName>
        <fullName evidence="7">Ig-like domain-containing protein</fullName>
    </recommendedName>
</protein>
<feature type="compositionally biased region" description="Basic and acidic residues" evidence="5">
    <location>
        <begin position="124"/>
        <end position="135"/>
    </location>
</feature>
<dbReference type="InterPro" id="IPR007110">
    <property type="entry name" value="Ig-like_dom"/>
</dbReference>
<dbReference type="GO" id="GO:0033691">
    <property type="term" value="F:sialic acid binding"/>
    <property type="evidence" value="ECO:0007669"/>
    <property type="project" value="TreeGrafter"/>
</dbReference>
<dbReference type="GO" id="GO:0005886">
    <property type="term" value="C:plasma membrane"/>
    <property type="evidence" value="ECO:0007669"/>
    <property type="project" value="TreeGrafter"/>
</dbReference>
<dbReference type="PANTHER" id="PTHR12035">
    <property type="entry name" value="SIALIC ACID BINDING IMMUNOGLOBULIN-LIKE LECTIN"/>
    <property type="match status" value="1"/>
</dbReference>
<accession>A0A8C2E9F1</accession>
<dbReference type="AlphaFoldDB" id="A0A8C2E9F1"/>
<sequence length="135" mass="14619">VKPVLFLPVVLHLFADEPIMDIPDLSEGEETNLTCSAPFPCPGAPPDNITLTTSKNLYLSTLTLTPSSDLHDGTVGCDVSYGSKNISTRRTLEVKCEFPMNESFSPGSNKITPNNTRNTTGNTEHLHTAETAEKN</sequence>
<keyword evidence="3" id="KW-1133">Transmembrane helix</keyword>
<reference evidence="8" key="1">
    <citation type="submission" date="2025-08" db="UniProtKB">
        <authorList>
            <consortium name="Ensembl"/>
        </authorList>
    </citation>
    <scope>IDENTIFICATION</scope>
</reference>
<evidence type="ECO:0000259" key="7">
    <source>
        <dbReference type="PROSITE" id="PS50835"/>
    </source>
</evidence>
<keyword evidence="4" id="KW-0472">Membrane</keyword>
<evidence type="ECO:0000256" key="5">
    <source>
        <dbReference type="SAM" id="MobiDB-lite"/>
    </source>
</evidence>
<dbReference type="InterPro" id="IPR013783">
    <property type="entry name" value="Ig-like_fold"/>
</dbReference>
<feature type="signal peptide" evidence="6">
    <location>
        <begin position="1"/>
        <end position="15"/>
    </location>
</feature>
<comment type="subcellular location">
    <subcellularLocation>
        <location evidence="1">Membrane</location>
        <topology evidence="1">Single-pass membrane protein</topology>
    </subcellularLocation>
</comment>
<dbReference type="GO" id="GO:0007155">
    <property type="term" value="P:cell adhesion"/>
    <property type="evidence" value="ECO:0007669"/>
    <property type="project" value="TreeGrafter"/>
</dbReference>
<dbReference type="Proteomes" id="UP000694701">
    <property type="component" value="Unplaced"/>
</dbReference>
<keyword evidence="2" id="KW-0812">Transmembrane</keyword>
<proteinExistence type="predicted"/>
<evidence type="ECO:0000313" key="8">
    <source>
        <dbReference type="Ensembl" id="ENSCCRP00020038031.1"/>
    </source>
</evidence>
<evidence type="ECO:0000256" key="6">
    <source>
        <dbReference type="SAM" id="SignalP"/>
    </source>
</evidence>
<evidence type="ECO:0000256" key="2">
    <source>
        <dbReference type="ARBA" id="ARBA00022692"/>
    </source>
</evidence>